<dbReference type="EMBL" id="CH902618">
    <property type="protein sequence ID" value="EDV41360.1"/>
    <property type="molecule type" value="Genomic_DNA"/>
</dbReference>
<dbReference type="FunCoup" id="B3MB59">
    <property type="interactions" value="173"/>
</dbReference>
<organism evidence="16 17">
    <name type="scientific">Drosophila ananassae</name>
    <name type="common">Fruit fly</name>
    <dbReference type="NCBI Taxonomy" id="7217"/>
    <lineage>
        <taxon>Eukaryota</taxon>
        <taxon>Metazoa</taxon>
        <taxon>Ecdysozoa</taxon>
        <taxon>Arthropoda</taxon>
        <taxon>Hexapoda</taxon>
        <taxon>Insecta</taxon>
        <taxon>Pterygota</taxon>
        <taxon>Neoptera</taxon>
        <taxon>Endopterygota</taxon>
        <taxon>Diptera</taxon>
        <taxon>Brachycera</taxon>
        <taxon>Muscomorpha</taxon>
        <taxon>Ephydroidea</taxon>
        <taxon>Drosophilidae</taxon>
        <taxon>Drosophila</taxon>
        <taxon>Sophophora</taxon>
    </lineage>
</organism>
<comment type="similarity">
    <text evidence="3">Belongs to the complex I NDUFA7 subunit family.</text>
</comment>
<comment type="subcellular location">
    <subcellularLocation>
        <location evidence="2">Mitochondrion inner membrane</location>
        <topology evidence="2">Peripheral membrane protein</topology>
        <orientation evidence="2">Matrix side</orientation>
    </subcellularLocation>
</comment>
<sequence>MPPTPKHRDVAPFLSRVRDFFLGRSHKTAHRFADTVSRRTQPHPDIPRGQLDSFSQSYFARDPRRAVRQPIDLVEEHKRLLAAKEAAEKNAEPKKTCDGEEPVKTKARKKPLPTPGNYHSWEGPD</sequence>
<evidence type="ECO:0000256" key="14">
    <source>
        <dbReference type="ARBA" id="ARBA00033401"/>
    </source>
</evidence>
<dbReference type="STRING" id="7217.B3MB59"/>
<keyword evidence="17" id="KW-1185">Reference proteome</keyword>
<dbReference type="PANTHER" id="PTHR12485:SF1">
    <property type="entry name" value="NADH DEHYDROGENASE [UBIQUINONE] 1 ALPHA SUBCOMPLEX SUBUNIT 7"/>
    <property type="match status" value="1"/>
</dbReference>
<keyword evidence="6" id="KW-0813">Transport</keyword>
<evidence type="ECO:0000313" key="16">
    <source>
        <dbReference type="EMBL" id="EDV41360.1"/>
    </source>
</evidence>
<dbReference type="GO" id="GO:0016491">
    <property type="term" value="F:oxidoreductase activity"/>
    <property type="evidence" value="ECO:0007669"/>
    <property type="project" value="UniProtKB-KW"/>
</dbReference>
<feature type="region of interest" description="Disordered" evidence="15">
    <location>
        <begin position="84"/>
        <end position="125"/>
    </location>
</feature>
<evidence type="ECO:0000256" key="15">
    <source>
        <dbReference type="SAM" id="MobiDB-lite"/>
    </source>
</evidence>
<evidence type="ECO:0000256" key="1">
    <source>
        <dbReference type="ARBA" id="ARBA00003195"/>
    </source>
</evidence>
<dbReference type="PhylomeDB" id="B3MB59"/>
<evidence type="ECO:0000256" key="6">
    <source>
        <dbReference type="ARBA" id="ARBA00022448"/>
    </source>
</evidence>
<comment type="function">
    <text evidence="1">Accessory subunit of the mitochondrial membrane respiratory chain NADH dehydrogenase (Complex I), that is believed not to be involved in catalysis. Complex I functions in the transfer of electrons from NADH to the respiratory chain. The immediate electron acceptor for the enzyme is believed to be ubiquinone.</text>
</comment>
<evidence type="ECO:0000256" key="7">
    <source>
        <dbReference type="ARBA" id="ARBA00022660"/>
    </source>
</evidence>
<evidence type="ECO:0000256" key="13">
    <source>
        <dbReference type="ARBA" id="ARBA00030360"/>
    </source>
</evidence>
<dbReference type="eggNOG" id="KOG4630">
    <property type="taxonomic scope" value="Eukaryota"/>
</dbReference>
<reference evidence="16 17" key="1">
    <citation type="journal article" date="2007" name="Nature">
        <title>Evolution of genes and genomes on the Drosophila phylogeny.</title>
        <authorList>
            <consortium name="Drosophila 12 Genomes Consortium"/>
            <person name="Clark A.G."/>
            <person name="Eisen M.B."/>
            <person name="Smith D.R."/>
            <person name="Bergman C.M."/>
            <person name="Oliver B."/>
            <person name="Markow T.A."/>
            <person name="Kaufman T.C."/>
            <person name="Kellis M."/>
            <person name="Gelbart W."/>
            <person name="Iyer V.N."/>
            <person name="Pollard D.A."/>
            <person name="Sackton T.B."/>
            <person name="Larracuente A.M."/>
            <person name="Singh N.D."/>
            <person name="Abad J.P."/>
            <person name="Abt D.N."/>
            <person name="Adryan B."/>
            <person name="Aguade M."/>
            <person name="Akashi H."/>
            <person name="Anderson W.W."/>
            <person name="Aquadro C.F."/>
            <person name="Ardell D.H."/>
            <person name="Arguello R."/>
            <person name="Artieri C.G."/>
            <person name="Barbash D.A."/>
            <person name="Barker D."/>
            <person name="Barsanti P."/>
            <person name="Batterham P."/>
            <person name="Batzoglou S."/>
            <person name="Begun D."/>
            <person name="Bhutkar A."/>
            <person name="Blanco E."/>
            <person name="Bosak S.A."/>
            <person name="Bradley R.K."/>
            <person name="Brand A.D."/>
            <person name="Brent M.R."/>
            <person name="Brooks A.N."/>
            <person name="Brown R.H."/>
            <person name="Butlin R.K."/>
            <person name="Caggese C."/>
            <person name="Calvi B.R."/>
            <person name="Bernardo de Carvalho A."/>
            <person name="Caspi A."/>
            <person name="Castrezana S."/>
            <person name="Celniker S.E."/>
            <person name="Chang J.L."/>
            <person name="Chapple C."/>
            <person name="Chatterji S."/>
            <person name="Chinwalla A."/>
            <person name="Civetta A."/>
            <person name="Clifton S.W."/>
            <person name="Comeron J.M."/>
            <person name="Costello J.C."/>
            <person name="Coyne J.A."/>
            <person name="Daub J."/>
            <person name="David R.G."/>
            <person name="Delcher A.L."/>
            <person name="Delehaunty K."/>
            <person name="Do C.B."/>
            <person name="Ebling H."/>
            <person name="Edwards K."/>
            <person name="Eickbush T."/>
            <person name="Evans J.D."/>
            <person name="Filipski A."/>
            <person name="Findeiss S."/>
            <person name="Freyhult E."/>
            <person name="Fulton L."/>
            <person name="Fulton R."/>
            <person name="Garcia A.C."/>
            <person name="Gardiner A."/>
            <person name="Garfield D.A."/>
            <person name="Garvin B.E."/>
            <person name="Gibson G."/>
            <person name="Gilbert D."/>
            <person name="Gnerre S."/>
            <person name="Godfrey J."/>
            <person name="Good R."/>
            <person name="Gotea V."/>
            <person name="Gravely B."/>
            <person name="Greenberg A.J."/>
            <person name="Griffiths-Jones S."/>
            <person name="Gross S."/>
            <person name="Guigo R."/>
            <person name="Gustafson E.A."/>
            <person name="Haerty W."/>
            <person name="Hahn M.W."/>
            <person name="Halligan D.L."/>
            <person name="Halpern A.L."/>
            <person name="Halter G.M."/>
            <person name="Han M.V."/>
            <person name="Heger A."/>
            <person name="Hillier L."/>
            <person name="Hinrichs A.S."/>
            <person name="Holmes I."/>
            <person name="Hoskins R.A."/>
            <person name="Hubisz M.J."/>
            <person name="Hultmark D."/>
            <person name="Huntley M.A."/>
            <person name="Jaffe D.B."/>
            <person name="Jagadeeshan S."/>
            <person name="Jeck W.R."/>
            <person name="Johnson J."/>
            <person name="Jones C.D."/>
            <person name="Jordan W.C."/>
            <person name="Karpen G.H."/>
            <person name="Kataoka E."/>
            <person name="Keightley P.D."/>
            <person name="Kheradpour P."/>
            <person name="Kirkness E.F."/>
            <person name="Koerich L.B."/>
            <person name="Kristiansen K."/>
            <person name="Kudrna D."/>
            <person name="Kulathinal R.J."/>
            <person name="Kumar S."/>
            <person name="Kwok R."/>
            <person name="Lander E."/>
            <person name="Langley C.H."/>
            <person name="Lapoint R."/>
            <person name="Lazzaro B.P."/>
            <person name="Lee S.J."/>
            <person name="Levesque L."/>
            <person name="Li R."/>
            <person name="Lin C.F."/>
            <person name="Lin M.F."/>
            <person name="Lindblad-Toh K."/>
            <person name="Llopart A."/>
            <person name="Long M."/>
            <person name="Low L."/>
            <person name="Lozovsky E."/>
            <person name="Lu J."/>
            <person name="Luo M."/>
            <person name="Machado C.A."/>
            <person name="Makalowski W."/>
            <person name="Marzo M."/>
            <person name="Matsuda M."/>
            <person name="Matzkin L."/>
            <person name="McAllister B."/>
            <person name="McBride C.S."/>
            <person name="McKernan B."/>
            <person name="McKernan K."/>
            <person name="Mendez-Lago M."/>
            <person name="Minx P."/>
            <person name="Mollenhauer M.U."/>
            <person name="Montooth K."/>
            <person name="Mount S.M."/>
            <person name="Mu X."/>
            <person name="Myers E."/>
            <person name="Negre B."/>
            <person name="Newfeld S."/>
            <person name="Nielsen R."/>
            <person name="Noor M.A."/>
            <person name="O'Grady P."/>
            <person name="Pachter L."/>
            <person name="Papaceit M."/>
            <person name="Parisi M.J."/>
            <person name="Parisi M."/>
            <person name="Parts L."/>
            <person name="Pedersen J.S."/>
            <person name="Pesole G."/>
            <person name="Phillippy A.M."/>
            <person name="Ponting C.P."/>
            <person name="Pop M."/>
            <person name="Porcelli D."/>
            <person name="Powell J.R."/>
            <person name="Prohaska S."/>
            <person name="Pruitt K."/>
            <person name="Puig M."/>
            <person name="Quesneville H."/>
            <person name="Ram K.R."/>
            <person name="Rand D."/>
            <person name="Rasmussen M.D."/>
            <person name="Reed L.K."/>
            <person name="Reenan R."/>
            <person name="Reily A."/>
            <person name="Remington K.A."/>
            <person name="Rieger T.T."/>
            <person name="Ritchie M.G."/>
            <person name="Robin C."/>
            <person name="Rogers Y.H."/>
            <person name="Rohde C."/>
            <person name="Rozas J."/>
            <person name="Rubenfield M.J."/>
            <person name="Ruiz A."/>
            <person name="Russo S."/>
            <person name="Salzberg S.L."/>
            <person name="Sanchez-Gracia A."/>
            <person name="Saranga D.J."/>
            <person name="Sato H."/>
            <person name="Schaeffer S.W."/>
            <person name="Schatz M.C."/>
            <person name="Schlenke T."/>
            <person name="Schwartz R."/>
            <person name="Segarra C."/>
            <person name="Singh R.S."/>
            <person name="Sirot L."/>
            <person name="Sirota M."/>
            <person name="Sisneros N.B."/>
            <person name="Smith C.D."/>
            <person name="Smith T.F."/>
            <person name="Spieth J."/>
            <person name="Stage D.E."/>
            <person name="Stark A."/>
            <person name="Stephan W."/>
            <person name="Strausberg R.L."/>
            <person name="Strempel S."/>
            <person name="Sturgill D."/>
            <person name="Sutton G."/>
            <person name="Sutton G.G."/>
            <person name="Tao W."/>
            <person name="Teichmann S."/>
            <person name="Tobari Y.N."/>
            <person name="Tomimura Y."/>
            <person name="Tsolas J.M."/>
            <person name="Valente V.L."/>
            <person name="Venter E."/>
            <person name="Venter J.C."/>
            <person name="Vicario S."/>
            <person name="Vieira F.G."/>
            <person name="Vilella A.J."/>
            <person name="Villasante A."/>
            <person name="Walenz B."/>
            <person name="Wang J."/>
            <person name="Wasserman M."/>
            <person name="Watts T."/>
            <person name="Wilson D."/>
            <person name="Wilson R.K."/>
            <person name="Wing R.A."/>
            <person name="Wolfner M.F."/>
            <person name="Wong A."/>
            <person name="Wong G.K."/>
            <person name="Wu C.I."/>
            <person name="Wu G."/>
            <person name="Yamamoto D."/>
            <person name="Yang H.P."/>
            <person name="Yang S.P."/>
            <person name="Yorke J.A."/>
            <person name="Yoshida K."/>
            <person name="Zdobnov E."/>
            <person name="Zhang P."/>
            <person name="Zhang Y."/>
            <person name="Zimin A.V."/>
            <person name="Baldwin J."/>
            <person name="Abdouelleil A."/>
            <person name="Abdulkadir J."/>
            <person name="Abebe A."/>
            <person name="Abera B."/>
            <person name="Abreu J."/>
            <person name="Acer S.C."/>
            <person name="Aftuck L."/>
            <person name="Alexander A."/>
            <person name="An P."/>
            <person name="Anderson E."/>
            <person name="Anderson S."/>
            <person name="Arachi H."/>
            <person name="Azer M."/>
            <person name="Bachantsang P."/>
            <person name="Barry A."/>
            <person name="Bayul T."/>
            <person name="Berlin A."/>
            <person name="Bessette D."/>
            <person name="Bloom T."/>
            <person name="Blye J."/>
            <person name="Boguslavskiy L."/>
            <person name="Bonnet C."/>
            <person name="Boukhgalter B."/>
            <person name="Bourzgui I."/>
            <person name="Brown A."/>
            <person name="Cahill P."/>
            <person name="Channer S."/>
            <person name="Cheshatsang Y."/>
            <person name="Chuda L."/>
            <person name="Citroen M."/>
            <person name="Collymore A."/>
            <person name="Cooke P."/>
            <person name="Costello M."/>
            <person name="D'Aco K."/>
            <person name="Daza R."/>
            <person name="De Haan G."/>
            <person name="DeGray S."/>
            <person name="DeMaso C."/>
            <person name="Dhargay N."/>
            <person name="Dooley K."/>
            <person name="Dooley E."/>
            <person name="Doricent M."/>
            <person name="Dorje P."/>
            <person name="Dorjee K."/>
            <person name="Dupes A."/>
            <person name="Elong R."/>
            <person name="Falk J."/>
            <person name="Farina A."/>
            <person name="Faro S."/>
            <person name="Ferguson D."/>
            <person name="Fisher S."/>
            <person name="Foley C.D."/>
            <person name="Franke A."/>
            <person name="Friedrich D."/>
            <person name="Gadbois L."/>
            <person name="Gearin G."/>
            <person name="Gearin C.R."/>
            <person name="Giannoukos G."/>
            <person name="Goode T."/>
            <person name="Graham J."/>
            <person name="Grandbois E."/>
            <person name="Grewal S."/>
            <person name="Gyaltsen K."/>
            <person name="Hafez N."/>
            <person name="Hagos B."/>
            <person name="Hall J."/>
            <person name="Henson C."/>
            <person name="Hollinger A."/>
            <person name="Honan T."/>
            <person name="Huard M.D."/>
            <person name="Hughes L."/>
            <person name="Hurhula B."/>
            <person name="Husby M.E."/>
            <person name="Kamat A."/>
            <person name="Kanga B."/>
            <person name="Kashin S."/>
            <person name="Khazanovich D."/>
            <person name="Kisner P."/>
            <person name="Lance K."/>
            <person name="Lara M."/>
            <person name="Lee W."/>
            <person name="Lennon N."/>
            <person name="Letendre F."/>
            <person name="LeVine R."/>
            <person name="Lipovsky A."/>
            <person name="Liu X."/>
            <person name="Liu J."/>
            <person name="Liu S."/>
            <person name="Lokyitsang T."/>
            <person name="Lokyitsang Y."/>
            <person name="Lubonja R."/>
            <person name="Lui A."/>
            <person name="MacDonald P."/>
            <person name="Magnisalis V."/>
            <person name="Maru K."/>
            <person name="Matthews C."/>
            <person name="McCusker W."/>
            <person name="McDonough S."/>
            <person name="Mehta T."/>
            <person name="Meldrim J."/>
            <person name="Meneus L."/>
            <person name="Mihai O."/>
            <person name="Mihalev A."/>
            <person name="Mihova T."/>
            <person name="Mittelman R."/>
            <person name="Mlenga V."/>
            <person name="Montmayeur A."/>
            <person name="Mulrain L."/>
            <person name="Navidi A."/>
            <person name="Naylor J."/>
            <person name="Negash T."/>
            <person name="Nguyen T."/>
            <person name="Nguyen N."/>
            <person name="Nicol R."/>
            <person name="Norbu C."/>
            <person name="Norbu N."/>
            <person name="Novod N."/>
            <person name="O'Neill B."/>
            <person name="Osman S."/>
            <person name="Markiewicz E."/>
            <person name="Oyono O.L."/>
            <person name="Patti C."/>
            <person name="Phunkhang P."/>
            <person name="Pierre F."/>
            <person name="Priest M."/>
            <person name="Raghuraman S."/>
            <person name="Rege F."/>
            <person name="Reyes R."/>
            <person name="Rise C."/>
            <person name="Rogov P."/>
            <person name="Ross K."/>
            <person name="Ryan E."/>
            <person name="Settipalli S."/>
            <person name="Shea T."/>
            <person name="Sherpa N."/>
            <person name="Shi L."/>
            <person name="Shih D."/>
            <person name="Sparrow T."/>
            <person name="Spaulding J."/>
            <person name="Stalker J."/>
            <person name="Stange-Thomann N."/>
            <person name="Stavropoulos S."/>
            <person name="Stone C."/>
            <person name="Strader C."/>
            <person name="Tesfaye S."/>
            <person name="Thomson T."/>
            <person name="Thoulutsang Y."/>
            <person name="Thoulutsang D."/>
            <person name="Topham K."/>
            <person name="Topping I."/>
            <person name="Tsamla T."/>
            <person name="Vassiliev H."/>
            <person name="Vo A."/>
            <person name="Wangchuk T."/>
            <person name="Wangdi T."/>
            <person name="Weiand M."/>
            <person name="Wilkinson J."/>
            <person name="Wilson A."/>
            <person name="Yadav S."/>
            <person name="Young G."/>
            <person name="Yu Q."/>
            <person name="Zembek L."/>
            <person name="Zhong D."/>
            <person name="Zimmer A."/>
            <person name="Zwirko Z."/>
            <person name="Jaffe D.B."/>
            <person name="Alvarez P."/>
            <person name="Brockman W."/>
            <person name="Butler J."/>
            <person name="Chin C."/>
            <person name="Gnerre S."/>
            <person name="Grabherr M."/>
            <person name="Kleber M."/>
            <person name="Mauceli E."/>
            <person name="MacCallum I."/>
        </authorList>
    </citation>
    <scope>NUCLEOTIDE SEQUENCE [LARGE SCALE GENOMIC DNA]</scope>
    <source>
        <strain evidence="17">Tucson 14024-0371.13</strain>
    </source>
</reference>
<keyword evidence="11" id="KW-0496">Mitochondrion</keyword>
<dbReference type="CTD" id="40477"/>
<keyword evidence="7" id="KW-0679">Respiratory chain</keyword>
<evidence type="ECO:0000256" key="10">
    <source>
        <dbReference type="ARBA" id="ARBA00022990"/>
    </source>
</evidence>
<dbReference type="Proteomes" id="UP000007801">
    <property type="component" value="Unassembled WGS sequence"/>
</dbReference>
<keyword evidence="12" id="KW-0472">Membrane</keyword>
<dbReference type="OrthoDB" id="10063829at2759"/>
<dbReference type="Pfam" id="PF07347">
    <property type="entry name" value="CI-B14_5a"/>
    <property type="match status" value="1"/>
</dbReference>
<evidence type="ECO:0000256" key="5">
    <source>
        <dbReference type="ARBA" id="ARBA00016383"/>
    </source>
</evidence>
<proteinExistence type="inferred from homology"/>
<comment type="subunit">
    <text evidence="4">Complex I is composed of 45 different subunits.</text>
</comment>
<dbReference type="GO" id="GO:0006120">
    <property type="term" value="P:mitochondrial electron transport, NADH to ubiquinone"/>
    <property type="evidence" value="ECO:0007669"/>
    <property type="project" value="TreeGrafter"/>
</dbReference>
<evidence type="ECO:0000256" key="8">
    <source>
        <dbReference type="ARBA" id="ARBA00022792"/>
    </source>
</evidence>
<evidence type="ECO:0000256" key="12">
    <source>
        <dbReference type="ARBA" id="ARBA00023136"/>
    </source>
</evidence>
<evidence type="ECO:0000256" key="9">
    <source>
        <dbReference type="ARBA" id="ARBA00022982"/>
    </source>
</evidence>
<gene>
    <name evidence="16" type="primary">Dana\GF10983</name>
    <name evidence="16" type="synonym">dana_GLEANR_10945</name>
    <name evidence="16" type="ORF">GF10983</name>
</gene>
<feature type="region of interest" description="Disordered" evidence="15">
    <location>
        <begin position="34"/>
        <end position="56"/>
    </location>
</feature>
<evidence type="ECO:0000256" key="2">
    <source>
        <dbReference type="ARBA" id="ARBA00004443"/>
    </source>
</evidence>
<accession>B3MB59</accession>
<dbReference type="HOGENOM" id="CLU_149566_1_0_1"/>
<feature type="compositionally biased region" description="Basic and acidic residues" evidence="15">
    <location>
        <begin position="85"/>
        <end position="104"/>
    </location>
</feature>
<protein>
    <recommendedName>
        <fullName evidence="5">NADH dehydrogenase [ubiquinone] 1 alpha subcomplex subunit 7</fullName>
    </recommendedName>
    <alternativeName>
        <fullName evidence="14">Complex I-B14.5a</fullName>
    </alternativeName>
    <alternativeName>
        <fullName evidence="13">NADH-ubiquinone oxidoreductase subunit B14.5a</fullName>
    </alternativeName>
</protein>
<dbReference type="PANTHER" id="PTHR12485">
    <property type="entry name" value="NADH-UBIQUINONE OXIDOREDUCTASE SUBUNIT B"/>
    <property type="match status" value="1"/>
</dbReference>
<evidence type="ECO:0000256" key="11">
    <source>
        <dbReference type="ARBA" id="ARBA00023128"/>
    </source>
</evidence>
<name>B3MB59_DROAN</name>
<dbReference type="InterPro" id="IPR009947">
    <property type="entry name" value="NDUA7"/>
</dbReference>
<dbReference type="AlphaFoldDB" id="B3MB59"/>
<keyword evidence="16" id="KW-0560">Oxidoreductase</keyword>
<evidence type="ECO:0000313" key="17">
    <source>
        <dbReference type="Proteomes" id="UP000007801"/>
    </source>
</evidence>
<keyword evidence="10" id="KW-0007">Acetylation</keyword>
<dbReference type="KEGG" id="dan:6493849"/>
<dbReference type="GeneID" id="6493849"/>
<dbReference type="GO" id="GO:0005743">
    <property type="term" value="C:mitochondrial inner membrane"/>
    <property type="evidence" value="ECO:0007669"/>
    <property type="project" value="UniProtKB-SubCell"/>
</dbReference>
<keyword evidence="8" id="KW-0999">Mitochondrion inner membrane</keyword>
<evidence type="ECO:0000256" key="3">
    <source>
        <dbReference type="ARBA" id="ARBA00005482"/>
    </source>
</evidence>
<dbReference type="OMA" id="VHSWEGP"/>
<evidence type="ECO:0000256" key="4">
    <source>
        <dbReference type="ARBA" id="ARBA00011533"/>
    </source>
</evidence>
<keyword evidence="9" id="KW-0249">Electron transport</keyword>
<dbReference type="InParanoid" id="B3MB59"/>